<feature type="compositionally biased region" description="Low complexity" evidence="1">
    <location>
        <begin position="203"/>
        <end position="217"/>
    </location>
</feature>
<comment type="caution">
    <text evidence="4">The sequence shown here is derived from an EMBL/GenBank/DDBJ whole genome shotgun (WGS) entry which is preliminary data.</text>
</comment>
<feature type="domain" description="Cellobiose dehydrogenase-like cytochrome" evidence="3">
    <location>
        <begin position="79"/>
        <end position="173"/>
    </location>
</feature>
<dbReference type="InterPro" id="IPR015920">
    <property type="entry name" value="Cellobiose_DH-like_cyt"/>
</dbReference>
<evidence type="ECO:0000313" key="5">
    <source>
        <dbReference type="Proteomes" id="UP001302126"/>
    </source>
</evidence>
<feature type="region of interest" description="Disordered" evidence="1">
    <location>
        <begin position="203"/>
        <end position="223"/>
    </location>
</feature>
<accession>A0AAN7AM17</accession>
<dbReference type="AlphaFoldDB" id="A0AAN7AM17"/>
<feature type="signal peptide" evidence="2">
    <location>
        <begin position="1"/>
        <end position="21"/>
    </location>
</feature>
<protein>
    <recommendedName>
        <fullName evidence="3">Cellobiose dehydrogenase-like cytochrome domain-containing protein</fullName>
    </recommendedName>
</protein>
<evidence type="ECO:0000259" key="3">
    <source>
        <dbReference type="Pfam" id="PF16010"/>
    </source>
</evidence>
<evidence type="ECO:0000256" key="1">
    <source>
        <dbReference type="SAM" id="MobiDB-lite"/>
    </source>
</evidence>
<proteinExistence type="predicted"/>
<gene>
    <name evidence="4" type="ORF">QBC35DRAFT_538977</name>
</gene>
<name>A0AAN7AM17_9PEZI</name>
<sequence length="253" mass="26168">MRLHNLYTVALLASSAVGIGAQSSLEANPYTDTNTNITFNSFSDSSFRFGIVMPSDGSTDFIFQLISPLKDGERWADNPITLTHIVQGTFINATHISSTVVCAGCINSDTFKSALSSLDENSDPVYFGYAVSPNPVQAINETTGKVLLSDHIAGGSYGTFSVDLNKAKSEDYNTYAALAAGSAQAVGSATASTVSGTTVASATKATSRSSASSSAASKNSRDTSLSTIYGLVAVVVVPSSHSDKPSAESSSRS</sequence>
<feature type="chain" id="PRO_5042894722" description="Cellobiose dehydrogenase-like cytochrome domain-containing protein" evidence="2">
    <location>
        <begin position="22"/>
        <end position="253"/>
    </location>
</feature>
<dbReference type="Proteomes" id="UP001302126">
    <property type="component" value="Unassembled WGS sequence"/>
</dbReference>
<reference evidence="4" key="2">
    <citation type="submission" date="2023-05" db="EMBL/GenBank/DDBJ databases">
        <authorList>
            <consortium name="Lawrence Berkeley National Laboratory"/>
            <person name="Steindorff A."/>
            <person name="Hensen N."/>
            <person name="Bonometti L."/>
            <person name="Westerberg I."/>
            <person name="Brannstrom I.O."/>
            <person name="Guillou S."/>
            <person name="Cros-Aarteil S."/>
            <person name="Calhoun S."/>
            <person name="Haridas S."/>
            <person name="Kuo A."/>
            <person name="Mondo S."/>
            <person name="Pangilinan J."/>
            <person name="Riley R."/>
            <person name="Labutti K."/>
            <person name="Andreopoulos B."/>
            <person name="Lipzen A."/>
            <person name="Chen C."/>
            <person name="Yanf M."/>
            <person name="Daum C."/>
            <person name="Ng V."/>
            <person name="Clum A."/>
            <person name="Ohm R."/>
            <person name="Martin F."/>
            <person name="Silar P."/>
            <person name="Natvig D."/>
            <person name="Lalanne C."/>
            <person name="Gautier V."/>
            <person name="Ament-Velasquez S.L."/>
            <person name="Kruys A."/>
            <person name="Hutchinson M.I."/>
            <person name="Powell A.J."/>
            <person name="Barry K."/>
            <person name="Miller A.N."/>
            <person name="Grigoriev I.V."/>
            <person name="Debuchy R."/>
            <person name="Gladieux P."/>
            <person name="Thoren M.H."/>
            <person name="Johannesson H."/>
        </authorList>
    </citation>
    <scope>NUCLEOTIDE SEQUENCE</scope>
    <source>
        <strain evidence="4">PSN309</strain>
    </source>
</reference>
<evidence type="ECO:0000256" key="2">
    <source>
        <dbReference type="SAM" id="SignalP"/>
    </source>
</evidence>
<dbReference type="SUPFAM" id="SSF49344">
    <property type="entry name" value="CBD9-like"/>
    <property type="match status" value="1"/>
</dbReference>
<dbReference type="EMBL" id="MU864361">
    <property type="protein sequence ID" value="KAK4191077.1"/>
    <property type="molecule type" value="Genomic_DNA"/>
</dbReference>
<organism evidence="4 5">
    <name type="scientific">Podospora australis</name>
    <dbReference type="NCBI Taxonomy" id="1536484"/>
    <lineage>
        <taxon>Eukaryota</taxon>
        <taxon>Fungi</taxon>
        <taxon>Dikarya</taxon>
        <taxon>Ascomycota</taxon>
        <taxon>Pezizomycotina</taxon>
        <taxon>Sordariomycetes</taxon>
        <taxon>Sordariomycetidae</taxon>
        <taxon>Sordariales</taxon>
        <taxon>Podosporaceae</taxon>
        <taxon>Podospora</taxon>
    </lineage>
</organism>
<keyword evidence="2" id="KW-0732">Signal</keyword>
<evidence type="ECO:0000313" key="4">
    <source>
        <dbReference type="EMBL" id="KAK4191077.1"/>
    </source>
</evidence>
<dbReference type="Pfam" id="PF16010">
    <property type="entry name" value="CDH-cyt"/>
    <property type="match status" value="1"/>
</dbReference>
<keyword evidence="5" id="KW-1185">Reference proteome</keyword>
<dbReference type="Gene3D" id="2.60.40.1210">
    <property type="entry name" value="Cellobiose dehydrogenase, cytochrome domain"/>
    <property type="match status" value="2"/>
</dbReference>
<reference evidence="4" key="1">
    <citation type="journal article" date="2023" name="Mol. Phylogenet. Evol.">
        <title>Genome-scale phylogeny and comparative genomics of the fungal order Sordariales.</title>
        <authorList>
            <person name="Hensen N."/>
            <person name="Bonometti L."/>
            <person name="Westerberg I."/>
            <person name="Brannstrom I.O."/>
            <person name="Guillou S."/>
            <person name="Cros-Aarteil S."/>
            <person name="Calhoun S."/>
            <person name="Haridas S."/>
            <person name="Kuo A."/>
            <person name="Mondo S."/>
            <person name="Pangilinan J."/>
            <person name="Riley R."/>
            <person name="LaButti K."/>
            <person name="Andreopoulos B."/>
            <person name="Lipzen A."/>
            <person name="Chen C."/>
            <person name="Yan M."/>
            <person name="Daum C."/>
            <person name="Ng V."/>
            <person name="Clum A."/>
            <person name="Steindorff A."/>
            <person name="Ohm R.A."/>
            <person name="Martin F."/>
            <person name="Silar P."/>
            <person name="Natvig D.O."/>
            <person name="Lalanne C."/>
            <person name="Gautier V."/>
            <person name="Ament-Velasquez S.L."/>
            <person name="Kruys A."/>
            <person name="Hutchinson M.I."/>
            <person name="Powell A.J."/>
            <person name="Barry K."/>
            <person name="Miller A.N."/>
            <person name="Grigoriev I.V."/>
            <person name="Debuchy R."/>
            <person name="Gladieux P."/>
            <person name="Hiltunen Thoren M."/>
            <person name="Johannesson H."/>
        </authorList>
    </citation>
    <scope>NUCLEOTIDE SEQUENCE</scope>
    <source>
        <strain evidence="4">PSN309</strain>
    </source>
</reference>